<gene>
    <name evidence="9" type="primary">tatA</name>
    <name evidence="11" type="ORF">KDY119_00622</name>
</gene>
<keyword evidence="4 9" id="KW-0812">Transmembrane</keyword>
<evidence type="ECO:0000256" key="5">
    <source>
        <dbReference type="ARBA" id="ARBA00022927"/>
    </source>
</evidence>
<comment type="function">
    <text evidence="9">Part of the twin-arginine translocation (Tat) system that transports large folded proteins containing a characteristic twin-arginine motif in their signal peptide across membranes. TatA could form the protein-conducting channel of the Tat system.</text>
</comment>
<evidence type="ECO:0000256" key="3">
    <source>
        <dbReference type="ARBA" id="ARBA00022475"/>
    </source>
</evidence>
<dbReference type="PANTHER" id="PTHR42982:SF8">
    <property type="entry name" value="SEC-INDEPENDENT PROTEIN TRANSLOCASE PROTEIN TATA"/>
    <property type="match status" value="1"/>
</dbReference>
<evidence type="ECO:0000256" key="4">
    <source>
        <dbReference type="ARBA" id="ARBA00022692"/>
    </source>
</evidence>
<dbReference type="NCBIfam" id="TIGR01411">
    <property type="entry name" value="tatAE"/>
    <property type="match status" value="1"/>
</dbReference>
<dbReference type="AlphaFoldDB" id="A0A5P9Q6U0"/>
<evidence type="ECO:0000256" key="6">
    <source>
        <dbReference type="ARBA" id="ARBA00022989"/>
    </source>
</evidence>
<dbReference type="Gene3D" id="1.20.5.3310">
    <property type="match status" value="1"/>
</dbReference>
<evidence type="ECO:0000313" key="12">
    <source>
        <dbReference type="Proteomes" id="UP000326702"/>
    </source>
</evidence>
<sequence length="60" mass="6618">MKPIHYVVLLLVVLLLFGARRLPELARSVGQSLRAFRSEVQDAPEAAPLVPPATAPEREQ</sequence>
<keyword evidence="6 9" id="KW-1133">Transmembrane helix</keyword>
<comment type="subunit">
    <text evidence="9">The Tat system comprises two distinct complexes: a TatABC complex, containing multiple copies of TatA, TatB and TatC subunits, and a separate TatA complex, containing only TatA subunits. Substrates initially bind to the TatABC complex, which probably triggers association of the separate TatA complex to form the active translocon.</text>
</comment>
<dbReference type="EMBL" id="CP045529">
    <property type="protein sequence ID" value="QFU97128.1"/>
    <property type="molecule type" value="Genomic_DNA"/>
</dbReference>
<dbReference type="Pfam" id="PF02416">
    <property type="entry name" value="TatA_B_E"/>
    <property type="match status" value="1"/>
</dbReference>
<dbReference type="PANTHER" id="PTHR42982">
    <property type="entry name" value="SEC-INDEPENDENT PROTEIN TRANSLOCASE PROTEIN TATA"/>
    <property type="match status" value="1"/>
</dbReference>
<dbReference type="OrthoDB" id="5245163at2"/>
<keyword evidence="3 9" id="KW-1003">Cell membrane</keyword>
<dbReference type="GO" id="GO:0008320">
    <property type="term" value="F:protein transmembrane transporter activity"/>
    <property type="evidence" value="ECO:0007669"/>
    <property type="project" value="UniProtKB-UniRule"/>
</dbReference>
<evidence type="ECO:0000256" key="8">
    <source>
        <dbReference type="ARBA" id="ARBA00023136"/>
    </source>
</evidence>
<keyword evidence="12" id="KW-1185">Reference proteome</keyword>
<accession>A0A5P9Q6U0</accession>
<dbReference type="KEGG" id="lxl:KDY119_00622"/>
<dbReference type="Proteomes" id="UP000326702">
    <property type="component" value="Chromosome"/>
</dbReference>
<keyword evidence="7 9" id="KW-0811">Translocation</keyword>
<comment type="subcellular location">
    <subcellularLocation>
        <location evidence="1 9">Cell membrane</location>
        <topology evidence="1 9">Single-pass membrane protein</topology>
    </subcellularLocation>
</comment>
<evidence type="ECO:0000313" key="11">
    <source>
        <dbReference type="EMBL" id="QFU97128.1"/>
    </source>
</evidence>
<evidence type="ECO:0000256" key="10">
    <source>
        <dbReference type="SAM" id="MobiDB-lite"/>
    </source>
</evidence>
<dbReference type="InterPro" id="IPR003369">
    <property type="entry name" value="TatA/B/E"/>
</dbReference>
<keyword evidence="8 9" id="KW-0472">Membrane</keyword>
<name>A0A5P9Q6U0_9MICO</name>
<dbReference type="RefSeq" id="WP_036953577.1">
    <property type="nucleotide sequence ID" value="NZ_BAABIH010000013.1"/>
</dbReference>
<dbReference type="HAMAP" id="MF_00236">
    <property type="entry name" value="TatA_E"/>
    <property type="match status" value="1"/>
</dbReference>
<evidence type="ECO:0000256" key="7">
    <source>
        <dbReference type="ARBA" id="ARBA00023010"/>
    </source>
</evidence>
<protein>
    <recommendedName>
        <fullName evidence="9">Sec-independent protein translocase protein TatA</fullName>
    </recommendedName>
</protein>
<evidence type="ECO:0000256" key="9">
    <source>
        <dbReference type="HAMAP-Rule" id="MF_00236"/>
    </source>
</evidence>
<dbReference type="GO" id="GO:0033281">
    <property type="term" value="C:TAT protein transport complex"/>
    <property type="evidence" value="ECO:0007669"/>
    <property type="project" value="UniProtKB-UniRule"/>
</dbReference>
<proteinExistence type="inferred from homology"/>
<keyword evidence="5 9" id="KW-0653">Protein transport</keyword>
<reference evidence="11 12" key="1">
    <citation type="submission" date="2019-10" db="EMBL/GenBank/DDBJ databases">
        <title>Genome sequence of Luteimicrobium xylanilyticum HY-24.</title>
        <authorList>
            <person name="Kim D.Y."/>
            <person name="Park H.-Y."/>
        </authorList>
    </citation>
    <scope>NUCLEOTIDE SEQUENCE [LARGE SCALE GENOMIC DNA]</scope>
    <source>
        <strain evidence="11 12">HY-24</strain>
    </source>
</reference>
<evidence type="ECO:0000256" key="1">
    <source>
        <dbReference type="ARBA" id="ARBA00004162"/>
    </source>
</evidence>
<organism evidence="11 12">
    <name type="scientific">Luteimicrobium xylanilyticum</name>
    <dbReference type="NCBI Taxonomy" id="1133546"/>
    <lineage>
        <taxon>Bacteria</taxon>
        <taxon>Bacillati</taxon>
        <taxon>Actinomycetota</taxon>
        <taxon>Actinomycetes</taxon>
        <taxon>Micrococcales</taxon>
        <taxon>Luteimicrobium</taxon>
    </lineage>
</organism>
<feature type="region of interest" description="Disordered" evidence="10">
    <location>
        <begin position="41"/>
        <end position="60"/>
    </location>
</feature>
<comment type="similarity">
    <text evidence="9">Belongs to the TatA/E family.</text>
</comment>
<keyword evidence="2 9" id="KW-0813">Transport</keyword>
<dbReference type="InterPro" id="IPR006312">
    <property type="entry name" value="TatA/E"/>
</dbReference>
<evidence type="ECO:0000256" key="2">
    <source>
        <dbReference type="ARBA" id="ARBA00022448"/>
    </source>
</evidence>
<dbReference type="GO" id="GO:0043953">
    <property type="term" value="P:protein transport by the Tat complex"/>
    <property type="evidence" value="ECO:0007669"/>
    <property type="project" value="UniProtKB-UniRule"/>
</dbReference>